<feature type="domain" description="C2H2-type" evidence="6">
    <location>
        <begin position="776"/>
        <end position="804"/>
    </location>
</feature>
<keyword evidence="7" id="KW-1185">Reference proteome</keyword>
<evidence type="ECO:0000313" key="7">
    <source>
        <dbReference type="Proteomes" id="UP000694941"/>
    </source>
</evidence>
<organism evidence="7 8">
    <name type="scientific">Limulus polyphemus</name>
    <name type="common">Atlantic horseshoe crab</name>
    <dbReference type="NCBI Taxonomy" id="6850"/>
    <lineage>
        <taxon>Eukaryota</taxon>
        <taxon>Metazoa</taxon>
        <taxon>Ecdysozoa</taxon>
        <taxon>Arthropoda</taxon>
        <taxon>Chelicerata</taxon>
        <taxon>Merostomata</taxon>
        <taxon>Xiphosura</taxon>
        <taxon>Limulidae</taxon>
        <taxon>Limulus</taxon>
    </lineage>
</organism>
<evidence type="ECO:0000313" key="8">
    <source>
        <dbReference type="RefSeq" id="XP_022246406.1"/>
    </source>
</evidence>
<evidence type="ECO:0000256" key="4">
    <source>
        <dbReference type="ARBA" id="ARBA00022833"/>
    </source>
</evidence>
<name>A0ABM1SS00_LIMPO</name>
<dbReference type="PROSITE" id="PS00028">
    <property type="entry name" value="ZINC_FINGER_C2H2_1"/>
    <property type="match status" value="4"/>
</dbReference>
<proteinExistence type="predicted"/>
<dbReference type="InterPro" id="IPR013087">
    <property type="entry name" value="Znf_C2H2_type"/>
</dbReference>
<dbReference type="GeneID" id="106463031"/>
<dbReference type="Gene3D" id="3.30.160.60">
    <property type="entry name" value="Classic Zinc Finger"/>
    <property type="match status" value="5"/>
</dbReference>
<dbReference type="SMART" id="SM00355">
    <property type="entry name" value="ZnF_C2H2"/>
    <property type="match status" value="14"/>
</dbReference>
<dbReference type="PANTHER" id="PTHR24403">
    <property type="entry name" value="ZINC FINGER PROTEIN"/>
    <property type="match status" value="1"/>
</dbReference>
<keyword evidence="3 5" id="KW-0863">Zinc-finger</keyword>
<dbReference type="InterPro" id="IPR050688">
    <property type="entry name" value="Zinc_finger/UBP_domain"/>
</dbReference>
<gene>
    <name evidence="8" type="primary">LOC106463031</name>
</gene>
<keyword evidence="1" id="KW-0479">Metal-binding</keyword>
<dbReference type="RefSeq" id="XP_022246406.1">
    <property type="nucleotide sequence ID" value="XM_022390698.1"/>
</dbReference>
<evidence type="ECO:0000256" key="1">
    <source>
        <dbReference type="ARBA" id="ARBA00022723"/>
    </source>
</evidence>
<keyword evidence="2" id="KW-0677">Repeat</keyword>
<dbReference type="PROSITE" id="PS50157">
    <property type="entry name" value="ZINC_FINGER_C2H2_2"/>
    <property type="match status" value="5"/>
</dbReference>
<feature type="domain" description="C2H2-type" evidence="6">
    <location>
        <begin position="248"/>
        <end position="276"/>
    </location>
</feature>
<reference evidence="8" key="1">
    <citation type="submission" date="2025-08" db="UniProtKB">
        <authorList>
            <consortium name="RefSeq"/>
        </authorList>
    </citation>
    <scope>IDENTIFICATION</scope>
    <source>
        <tissue evidence="8">Muscle</tissue>
    </source>
</reference>
<dbReference type="SUPFAM" id="SSF57667">
    <property type="entry name" value="beta-beta-alpha zinc fingers"/>
    <property type="match status" value="3"/>
</dbReference>
<evidence type="ECO:0000256" key="5">
    <source>
        <dbReference type="PROSITE-ProRule" id="PRU00042"/>
    </source>
</evidence>
<keyword evidence="4" id="KW-0862">Zinc</keyword>
<evidence type="ECO:0000256" key="3">
    <source>
        <dbReference type="ARBA" id="ARBA00022771"/>
    </source>
</evidence>
<dbReference type="InterPro" id="IPR036236">
    <property type="entry name" value="Znf_C2H2_sf"/>
</dbReference>
<sequence>METVDSYTFQNKINQSLQEDDALFTNQNVGRQVEALFEAGSHNLQNGISYTGNGHELLGHSLTQPPQVNTSLTGTLSMLDYNKTNEFAPFLNSGKRSWVFGKDRLSWDGSPVASYNVESKLFRCVVCNTTGFLSRIAEHYLGTHANAKVFQCPRCPYSSAWSRCVRMHMSKHHGIQNAPESLWRGQPLLDEIVRILTKLKNTVDGTSKDLLRSPVPDKRYACPKCPYATDRKDLYSRHENIHKDDKPFHCYVCLKMFNRADHVKKHFFRIHKEHSYDISRIRRYPTKTGAVNGEVSRKATLNVMNMQSHCSFQSTVHANHPMVNKQNNENLDVDQKNVKKRPPKSFQCTYCSWRGVDSWCLRRHLNTHIKPFACSLCEYKAARSERLATHILKIHKKHACCKCTFLTDTEKLLWTHVRENHIHSSDATLKCSQCSDTFDSRSDLETHCILIHKKSLLECCIDNCDFRTTDIAILNQHRLEKHGTHRGHTNFKIPATAEIKAKVSVKERDETVCRYCGCELIDGTSLKHHLQLFHQDKEQIRLRTTSEYPYQCVVCEFTSTTQQIMMEHMRVHSGLTLHCWAEEGCNFCTPFDSVLQEHVFREHQDDDCIIRCPHCGYPCNTKQSFAQHCLEVHHPLICHLCNSVEQKFFVFGSYSGQPLTVTKTQYHKRTTHFKETSHNRQSLFLDEESNDIWCDQPCRRKRKQSSPRKFVDPESCTENNQYRQAISNTFMCYQAHNYPKRSFLYSCQLCQNSHVKLMSLSQHSFQRVWHRHVMNFKCIPCGITYKHRYQLFLHNRKAHNKNIAFSIL</sequence>
<protein>
    <submittedName>
        <fullName evidence="8">Zinc finger protein 91-like isoform X1</fullName>
    </submittedName>
</protein>
<dbReference type="Proteomes" id="UP000694941">
    <property type="component" value="Unplaced"/>
</dbReference>
<dbReference type="PANTHER" id="PTHR24403:SF109">
    <property type="entry name" value="ZINC FINGER PROTEIN 845-LIKE"/>
    <property type="match status" value="1"/>
</dbReference>
<accession>A0ABM1SS00</accession>
<evidence type="ECO:0000259" key="6">
    <source>
        <dbReference type="PROSITE" id="PS50157"/>
    </source>
</evidence>
<feature type="domain" description="C2H2-type" evidence="6">
    <location>
        <begin position="429"/>
        <end position="452"/>
    </location>
</feature>
<feature type="domain" description="C2H2-type" evidence="6">
    <location>
        <begin position="550"/>
        <end position="577"/>
    </location>
</feature>
<evidence type="ECO:0000256" key="2">
    <source>
        <dbReference type="ARBA" id="ARBA00022737"/>
    </source>
</evidence>
<feature type="domain" description="C2H2-type" evidence="6">
    <location>
        <begin position="220"/>
        <end position="247"/>
    </location>
</feature>